<sequence length="288" mass="30846">MTTTLDKSETRTAPGRVRATLRWIRRHPTVALAILVVATILLWALVPHLFTSYDPLAVNPREKLRPPSGEHLFGTDHLGRDLYARIVYGARPSLLGSAIAVGVGVLVGSLLGAVAGWFAGFPDSVVMRLIDVVLSIPGFLLAITIVVLLGFGVWQAGIAVGLTSSATFARLIRSEVVKARTSTYVEAATTSGASTAAILWRHVIPNSIAPTASLVTVQFGIAIIWIASLSFLGLGAQPPDPEWGRLVSDGRNYIATRGWLTLWPGLTIVAMVLATNHLSRHLSRRNPA</sequence>
<keyword evidence="3" id="KW-1003">Cell membrane</keyword>
<organism evidence="9 10">
    <name type="scientific">Nocardia lasii</name>
    <dbReference type="NCBI Taxonomy" id="1616107"/>
    <lineage>
        <taxon>Bacteria</taxon>
        <taxon>Bacillati</taxon>
        <taxon>Actinomycetota</taxon>
        <taxon>Actinomycetes</taxon>
        <taxon>Mycobacteriales</taxon>
        <taxon>Nocardiaceae</taxon>
        <taxon>Nocardia</taxon>
    </lineage>
</organism>
<evidence type="ECO:0000259" key="8">
    <source>
        <dbReference type="PROSITE" id="PS50928"/>
    </source>
</evidence>
<evidence type="ECO:0000256" key="2">
    <source>
        <dbReference type="ARBA" id="ARBA00022448"/>
    </source>
</evidence>
<name>A0ABW1JT14_9NOCA</name>
<comment type="caution">
    <text evidence="9">The sequence shown here is derived from an EMBL/GenBank/DDBJ whole genome shotgun (WGS) entry which is preliminary data.</text>
</comment>
<dbReference type="PANTHER" id="PTHR43386:SF25">
    <property type="entry name" value="PEPTIDE ABC TRANSPORTER PERMEASE PROTEIN"/>
    <property type="match status" value="1"/>
</dbReference>
<evidence type="ECO:0000256" key="4">
    <source>
        <dbReference type="ARBA" id="ARBA00022692"/>
    </source>
</evidence>
<feature type="transmembrane region" description="Helical" evidence="7">
    <location>
        <begin position="30"/>
        <end position="50"/>
    </location>
</feature>
<dbReference type="Gene3D" id="1.10.3720.10">
    <property type="entry name" value="MetI-like"/>
    <property type="match status" value="1"/>
</dbReference>
<dbReference type="Proteomes" id="UP001596223">
    <property type="component" value="Unassembled WGS sequence"/>
</dbReference>
<feature type="transmembrane region" description="Helical" evidence="7">
    <location>
        <begin position="254"/>
        <end position="275"/>
    </location>
</feature>
<reference evidence="10" key="1">
    <citation type="journal article" date="2019" name="Int. J. Syst. Evol. Microbiol.">
        <title>The Global Catalogue of Microorganisms (GCM) 10K type strain sequencing project: providing services to taxonomists for standard genome sequencing and annotation.</title>
        <authorList>
            <consortium name="The Broad Institute Genomics Platform"/>
            <consortium name="The Broad Institute Genome Sequencing Center for Infectious Disease"/>
            <person name="Wu L."/>
            <person name="Ma J."/>
        </authorList>
    </citation>
    <scope>NUCLEOTIDE SEQUENCE [LARGE SCALE GENOMIC DNA]</scope>
    <source>
        <strain evidence="10">CCUG 36956</strain>
    </source>
</reference>
<feature type="transmembrane region" description="Helical" evidence="7">
    <location>
        <begin position="125"/>
        <end position="147"/>
    </location>
</feature>
<protein>
    <submittedName>
        <fullName evidence="9">ABC transporter permease</fullName>
    </submittedName>
</protein>
<keyword evidence="5 7" id="KW-1133">Transmembrane helix</keyword>
<evidence type="ECO:0000313" key="10">
    <source>
        <dbReference type="Proteomes" id="UP001596223"/>
    </source>
</evidence>
<evidence type="ECO:0000256" key="7">
    <source>
        <dbReference type="RuleBase" id="RU363032"/>
    </source>
</evidence>
<comment type="subcellular location">
    <subcellularLocation>
        <location evidence="1 7">Cell membrane</location>
        <topology evidence="1 7">Multi-pass membrane protein</topology>
    </subcellularLocation>
</comment>
<dbReference type="InterPro" id="IPR000515">
    <property type="entry name" value="MetI-like"/>
</dbReference>
<dbReference type="SUPFAM" id="SSF161098">
    <property type="entry name" value="MetI-like"/>
    <property type="match status" value="1"/>
</dbReference>
<comment type="similarity">
    <text evidence="7">Belongs to the binding-protein-dependent transport system permease family.</text>
</comment>
<evidence type="ECO:0000313" key="9">
    <source>
        <dbReference type="EMBL" id="MFC6012046.1"/>
    </source>
</evidence>
<evidence type="ECO:0000256" key="6">
    <source>
        <dbReference type="ARBA" id="ARBA00023136"/>
    </source>
</evidence>
<gene>
    <name evidence="9" type="ORF">ACFP3H_13390</name>
</gene>
<dbReference type="CDD" id="cd06261">
    <property type="entry name" value="TM_PBP2"/>
    <property type="match status" value="1"/>
</dbReference>
<feature type="domain" description="ABC transmembrane type-1" evidence="8">
    <location>
        <begin position="90"/>
        <end position="279"/>
    </location>
</feature>
<dbReference type="PROSITE" id="PS50928">
    <property type="entry name" value="ABC_TM1"/>
    <property type="match status" value="1"/>
</dbReference>
<dbReference type="RefSeq" id="WP_378604888.1">
    <property type="nucleotide sequence ID" value="NZ_JBHSQN010000009.1"/>
</dbReference>
<feature type="transmembrane region" description="Helical" evidence="7">
    <location>
        <begin position="94"/>
        <end position="118"/>
    </location>
</feature>
<dbReference type="Pfam" id="PF00528">
    <property type="entry name" value="BPD_transp_1"/>
    <property type="match status" value="1"/>
</dbReference>
<dbReference type="EMBL" id="JBHSQN010000009">
    <property type="protein sequence ID" value="MFC6012046.1"/>
    <property type="molecule type" value="Genomic_DNA"/>
</dbReference>
<keyword evidence="4 7" id="KW-0812">Transmembrane</keyword>
<keyword evidence="6 7" id="KW-0472">Membrane</keyword>
<keyword evidence="2 7" id="KW-0813">Transport</keyword>
<accession>A0ABW1JT14</accession>
<feature type="transmembrane region" description="Helical" evidence="7">
    <location>
        <begin position="211"/>
        <end position="234"/>
    </location>
</feature>
<dbReference type="InterPro" id="IPR050366">
    <property type="entry name" value="BP-dependent_transpt_permease"/>
</dbReference>
<proteinExistence type="inferred from homology"/>
<dbReference type="InterPro" id="IPR035906">
    <property type="entry name" value="MetI-like_sf"/>
</dbReference>
<evidence type="ECO:0000256" key="5">
    <source>
        <dbReference type="ARBA" id="ARBA00022989"/>
    </source>
</evidence>
<evidence type="ECO:0000256" key="1">
    <source>
        <dbReference type="ARBA" id="ARBA00004651"/>
    </source>
</evidence>
<keyword evidence="10" id="KW-1185">Reference proteome</keyword>
<evidence type="ECO:0000256" key="3">
    <source>
        <dbReference type="ARBA" id="ARBA00022475"/>
    </source>
</evidence>
<dbReference type="PANTHER" id="PTHR43386">
    <property type="entry name" value="OLIGOPEPTIDE TRANSPORT SYSTEM PERMEASE PROTEIN APPC"/>
    <property type="match status" value="1"/>
</dbReference>